<organism evidence="3 4">
    <name type="scientific">Pontimicrobium aquaticum</name>
    <dbReference type="NCBI Taxonomy" id="2565367"/>
    <lineage>
        <taxon>Bacteria</taxon>
        <taxon>Pseudomonadati</taxon>
        <taxon>Bacteroidota</taxon>
        <taxon>Flavobacteriia</taxon>
        <taxon>Flavobacteriales</taxon>
        <taxon>Flavobacteriaceae</taxon>
        <taxon>Pontimicrobium</taxon>
    </lineage>
</organism>
<evidence type="ECO:0000313" key="4">
    <source>
        <dbReference type="Proteomes" id="UP000307657"/>
    </source>
</evidence>
<proteinExistence type="predicted"/>
<comment type="caution">
    <text evidence="3">The sequence shown here is derived from an EMBL/GenBank/DDBJ whole genome shotgun (WGS) entry which is preliminary data.</text>
</comment>
<name>A0A4U0EWS9_9FLAO</name>
<protein>
    <submittedName>
        <fullName evidence="3">Phage tail tape measure protein</fullName>
    </submittedName>
</protein>
<dbReference type="EMBL" id="SUPL01000003">
    <property type="protein sequence ID" value="TJY36427.1"/>
    <property type="molecule type" value="Genomic_DNA"/>
</dbReference>
<feature type="chain" id="PRO_5020988216" evidence="2">
    <location>
        <begin position="20"/>
        <end position="242"/>
    </location>
</feature>
<feature type="signal peptide" evidence="2">
    <location>
        <begin position="1"/>
        <end position="19"/>
    </location>
</feature>
<dbReference type="Proteomes" id="UP000307657">
    <property type="component" value="Unassembled WGS sequence"/>
</dbReference>
<keyword evidence="4" id="KW-1185">Reference proteome</keyword>
<sequence>MKKNYLFFLLSIAFFYANAQNKCEDAHSDVIYAYSHVKSAYDSNNISHLKDYSKRSTDAFNRAKEILNSCGCTASYNHAYDASELLSKVEAVKTFEDGRFYVKRAREIAKEVINELELCTKLTEEDEALAKLEYDKLKLQQQQIELKIKEEQLKQKLAQKKAAELQLKKEQLITKNDQALNTKIQSFNTILEACDCDIEMPRIAYKKEALLSKNLNEIKEEYLSIFKSMTSNYLNKLNACTD</sequence>
<reference evidence="3 4" key="1">
    <citation type="submission" date="2019-04" db="EMBL/GenBank/DDBJ databases">
        <title>Lacinutrix sp. nov., isolated from marine water.</title>
        <authorList>
            <person name="Kim W."/>
        </authorList>
    </citation>
    <scope>NUCLEOTIDE SEQUENCE [LARGE SCALE GENOMIC DNA]</scope>
    <source>
        <strain evidence="3 4">CAU 1491</strain>
    </source>
</reference>
<dbReference type="AlphaFoldDB" id="A0A4U0EWS9"/>
<gene>
    <name evidence="3" type="ORF">E5167_07125</name>
</gene>
<accession>A0A4U0EWS9</accession>
<dbReference type="OrthoDB" id="1158605at2"/>
<feature type="coiled-coil region" evidence="1">
    <location>
        <begin position="122"/>
        <end position="182"/>
    </location>
</feature>
<keyword evidence="1" id="KW-0175">Coiled coil</keyword>
<keyword evidence="2" id="KW-0732">Signal</keyword>
<dbReference type="RefSeq" id="WP_136842543.1">
    <property type="nucleotide sequence ID" value="NZ_SUPL01000003.1"/>
</dbReference>
<evidence type="ECO:0000313" key="3">
    <source>
        <dbReference type="EMBL" id="TJY36427.1"/>
    </source>
</evidence>
<evidence type="ECO:0000256" key="2">
    <source>
        <dbReference type="SAM" id="SignalP"/>
    </source>
</evidence>
<evidence type="ECO:0000256" key="1">
    <source>
        <dbReference type="SAM" id="Coils"/>
    </source>
</evidence>